<evidence type="ECO:0000256" key="1">
    <source>
        <dbReference type="SAM" id="MobiDB-lite"/>
    </source>
</evidence>
<reference evidence="2 3" key="1">
    <citation type="journal article" date="2020" name="Phytopathology">
        <title>Genome Sequence Resources of Colletotrichum truncatum, C. plurivorum, C. musicola, and C. sojae: Four Species Pathogenic to Soybean (Glycine max).</title>
        <authorList>
            <person name="Rogerio F."/>
            <person name="Boufleur T.R."/>
            <person name="Ciampi-Guillardi M."/>
            <person name="Sukno S.A."/>
            <person name="Thon M.R."/>
            <person name="Massola Junior N.S."/>
            <person name="Baroncelli R."/>
        </authorList>
    </citation>
    <scope>NUCLEOTIDE SEQUENCE [LARGE SCALE GENOMIC DNA]</scope>
    <source>
        <strain evidence="2 3">LFN0009</strain>
    </source>
</reference>
<comment type="caution">
    <text evidence="2">The sequence shown here is derived from an EMBL/GenBank/DDBJ whole genome shotgun (WGS) entry which is preliminary data.</text>
</comment>
<feature type="region of interest" description="Disordered" evidence="1">
    <location>
        <begin position="28"/>
        <end position="47"/>
    </location>
</feature>
<gene>
    <name evidence="2" type="ORF">CSOJ01_10540</name>
</gene>
<name>A0A8H6J0B5_9PEZI</name>
<protein>
    <submittedName>
        <fullName evidence="2">Uncharacterized protein</fullName>
    </submittedName>
</protein>
<keyword evidence="3" id="KW-1185">Reference proteome</keyword>
<evidence type="ECO:0000313" key="3">
    <source>
        <dbReference type="Proteomes" id="UP000652219"/>
    </source>
</evidence>
<proteinExistence type="predicted"/>
<dbReference type="AlphaFoldDB" id="A0A8H6J0B5"/>
<accession>A0A8H6J0B5</accession>
<organism evidence="2 3">
    <name type="scientific">Colletotrichum sojae</name>
    <dbReference type="NCBI Taxonomy" id="2175907"/>
    <lineage>
        <taxon>Eukaryota</taxon>
        <taxon>Fungi</taxon>
        <taxon>Dikarya</taxon>
        <taxon>Ascomycota</taxon>
        <taxon>Pezizomycotina</taxon>
        <taxon>Sordariomycetes</taxon>
        <taxon>Hypocreomycetidae</taxon>
        <taxon>Glomerellales</taxon>
        <taxon>Glomerellaceae</taxon>
        <taxon>Colletotrichum</taxon>
        <taxon>Colletotrichum orchidearum species complex</taxon>
    </lineage>
</organism>
<dbReference type="Proteomes" id="UP000652219">
    <property type="component" value="Unassembled WGS sequence"/>
</dbReference>
<sequence length="159" mass="16923">MSAAQQQSREILPYRHVSLMEITALNTRQPNTAECPRSSAKAATPPESRNMYASRIVAETASAALGFEKWASHIGGSDTGCLDMHLQMHVPGMLGEELPASNKAWHRPYSAHLASRGKAGGPETGLGPQALYQNQSASYTARTMIVAEPKSSFAALAAG</sequence>
<dbReference type="EMBL" id="WIGN01000222">
    <property type="protein sequence ID" value="KAF6803968.1"/>
    <property type="molecule type" value="Genomic_DNA"/>
</dbReference>
<evidence type="ECO:0000313" key="2">
    <source>
        <dbReference type="EMBL" id="KAF6803968.1"/>
    </source>
</evidence>